<dbReference type="EMBL" id="KZ303850">
    <property type="protein sequence ID" value="PHZ12302.1"/>
    <property type="molecule type" value="Genomic_DNA"/>
</dbReference>
<dbReference type="InterPro" id="IPR032378">
    <property type="entry name" value="ZC3H15/TMA46_C"/>
</dbReference>
<feature type="coiled-coil region" evidence="1">
    <location>
        <begin position="103"/>
        <end position="141"/>
    </location>
</feature>
<accession>A0A2G4SU79</accession>
<evidence type="ECO:0000259" key="3">
    <source>
        <dbReference type="PROSITE" id="PS50908"/>
    </source>
</evidence>
<keyword evidence="1" id="KW-0175">Coiled coil</keyword>
<dbReference type="GeneID" id="35445876"/>
<keyword evidence="5" id="KW-1185">Reference proteome</keyword>
<dbReference type="Pfam" id="PF16543">
    <property type="entry name" value="DFRP_C"/>
    <property type="match status" value="1"/>
</dbReference>
<gene>
    <name evidence="4" type="ORF">RHIMIDRAFT_313745</name>
</gene>
<dbReference type="STRING" id="1340429.A0A2G4SU79"/>
<name>A0A2G4SU79_RHIZD</name>
<reference evidence="4 5" key="1">
    <citation type="journal article" date="2016" name="Proc. Natl. Acad. Sci. U.S.A.">
        <title>Lipid metabolic changes in an early divergent fungus govern the establishment of a mutualistic symbiosis with endobacteria.</title>
        <authorList>
            <person name="Lastovetsky O.A."/>
            <person name="Gaspar M.L."/>
            <person name="Mondo S.J."/>
            <person name="LaButti K.M."/>
            <person name="Sandor L."/>
            <person name="Grigoriev I.V."/>
            <person name="Henry S.A."/>
            <person name="Pawlowska T.E."/>
        </authorList>
    </citation>
    <scope>NUCLEOTIDE SEQUENCE [LARGE SCALE GENOMIC DNA]</scope>
    <source>
        <strain evidence="4 5">ATCC 52813</strain>
    </source>
</reference>
<evidence type="ECO:0000313" key="4">
    <source>
        <dbReference type="EMBL" id="PHZ12302.1"/>
    </source>
</evidence>
<dbReference type="SMART" id="SM00591">
    <property type="entry name" value="RWD"/>
    <property type="match status" value="1"/>
</dbReference>
<dbReference type="InterPro" id="IPR016135">
    <property type="entry name" value="UBQ-conjugating_enzyme/RWD"/>
</dbReference>
<dbReference type="AlphaFoldDB" id="A0A2G4SU79"/>
<evidence type="ECO:0000256" key="2">
    <source>
        <dbReference type="SAM" id="MobiDB-lite"/>
    </source>
</evidence>
<organism evidence="4 5">
    <name type="scientific">Rhizopus microsporus ATCC 52813</name>
    <dbReference type="NCBI Taxonomy" id="1340429"/>
    <lineage>
        <taxon>Eukaryota</taxon>
        <taxon>Fungi</taxon>
        <taxon>Fungi incertae sedis</taxon>
        <taxon>Mucoromycota</taxon>
        <taxon>Mucoromycotina</taxon>
        <taxon>Mucoromycetes</taxon>
        <taxon>Mucorales</taxon>
        <taxon>Mucorineae</taxon>
        <taxon>Rhizopodaceae</taxon>
        <taxon>Rhizopus</taxon>
    </lineage>
</organism>
<proteinExistence type="predicted"/>
<evidence type="ECO:0000256" key="1">
    <source>
        <dbReference type="SAM" id="Coils"/>
    </source>
</evidence>
<dbReference type="InterPro" id="IPR006575">
    <property type="entry name" value="RWD_dom"/>
</dbReference>
<dbReference type="Pfam" id="PF05773">
    <property type="entry name" value="RWD"/>
    <property type="match status" value="1"/>
</dbReference>
<feature type="region of interest" description="Disordered" evidence="2">
    <location>
        <begin position="216"/>
        <end position="238"/>
    </location>
</feature>
<sequence length="238" mass="27541">MTDYLEEQKNEIEALQSIYPDEFEGISETEFRISIYPEEQDLENPRALSLHVIYTPNYPDELPEYEIEIIQGQVPESYLSRIEQSVKQAAEESIGMAMVFSLVMIIKEELDNIVLDVKRAEEELVKEKKRKEEEAEQAKFVGTKVTRDSFLDWKKKFDAEIAEKDAVARAQKAKELKGKLTGRQLFEQDKTLAMSDASYMDEGDVSVDVSQFDKEDRAGAFDDQYKDEEENPVWKNVD</sequence>
<dbReference type="Proteomes" id="UP000242254">
    <property type="component" value="Unassembled WGS sequence"/>
</dbReference>
<feature type="domain" description="RWD" evidence="3">
    <location>
        <begin position="10"/>
        <end position="113"/>
    </location>
</feature>
<dbReference type="InterPro" id="IPR040213">
    <property type="entry name" value="GIR2-like"/>
</dbReference>
<dbReference type="PANTHER" id="PTHR12292">
    <property type="entry name" value="RWD DOMAIN-CONTAINING PROTEIN"/>
    <property type="match status" value="1"/>
</dbReference>
<dbReference type="CDD" id="cd23823">
    <property type="entry name" value="RWD_GCN2"/>
    <property type="match status" value="1"/>
</dbReference>
<evidence type="ECO:0000313" key="5">
    <source>
        <dbReference type="Proteomes" id="UP000242254"/>
    </source>
</evidence>
<dbReference type="PROSITE" id="PS50908">
    <property type="entry name" value="RWD"/>
    <property type="match status" value="1"/>
</dbReference>
<dbReference type="Gene3D" id="3.10.110.10">
    <property type="entry name" value="Ubiquitin Conjugating Enzyme"/>
    <property type="match status" value="1"/>
</dbReference>
<dbReference type="RefSeq" id="XP_023466010.1">
    <property type="nucleotide sequence ID" value="XM_023614887.1"/>
</dbReference>
<protein>
    <submittedName>
        <fullName evidence="4">RWD-domain-containing protein</fullName>
    </submittedName>
</protein>
<dbReference type="SUPFAM" id="SSF54495">
    <property type="entry name" value="UBC-like"/>
    <property type="match status" value="1"/>
</dbReference>